<reference evidence="1 2" key="1">
    <citation type="journal article" date="2021" name="Nat. Commun.">
        <title>Reductive evolution and unique predatory mode in the CPR bacterium Vampirococcus lugosii.</title>
        <authorList>
            <person name="Moreira D."/>
            <person name="Zivanovic Y."/>
            <person name="Lopez-Archilla A.I."/>
            <person name="Iniesto M."/>
            <person name="Lopez-Garcia P."/>
        </authorList>
    </citation>
    <scope>NUCLEOTIDE SEQUENCE [LARGE SCALE GENOMIC DNA]</scope>
    <source>
        <strain evidence="1">Chiprana</strain>
    </source>
</reference>
<accession>A0ABS5QN26</accession>
<proteinExistence type="predicted"/>
<dbReference type="EMBL" id="JAEDAM010000020">
    <property type="protein sequence ID" value="MBS8121879.1"/>
    <property type="molecule type" value="Genomic_DNA"/>
</dbReference>
<comment type="caution">
    <text evidence="1">The sequence shown here is derived from an EMBL/GenBank/DDBJ whole genome shotgun (WGS) entry which is preliminary data.</text>
</comment>
<protein>
    <submittedName>
        <fullName evidence="1">Uncharacterized protein</fullName>
    </submittedName>
</protein>
<evidence type="ECO:0000313" key="2">
    <source>
        <dbReference type="Proteomes" id="UP000680365"/>
    </source>
</evidence>
<organism evidence="1 2">
    <name type="scientific">Candidatus Vampirococcus lugosii</name>
    <dbReference type="NCBI Taxonomy" id="2789015"/>
    <lineage>
        <taxon>Bacteria</taxon>
        <taxon>Candidatus Absconditibacteriota</taxon>
        <taxon>Vampirococcus</taxon>
    </lineage>
</organism>
<name>A0ABS5QN26_9BACT</name>
<dbReference type="RefSeq" id="WP_213348836.1">
    <property type="nucleotide sequence ID" value="NZ_JAEDAM010000020.1"/>
</dbReference>
<sequence>MQIWRNIEVGENDLENIKEIVKKYDDIEVLEINVEIYSLSRDKFGQLEIGGKKYDIEIIDESVFGE</sequence>
<keyword evidence="2" id="KW-1185">Reference proteome</keyword>
<dbReference type="Proteomes" id="UP000680365">
    <property type="component" value="Unassembled WGS sequence"/>
</dbReference>
<evidence type="ECO:0000313" key="1">
    <source>
        <dbReference type="EMBL" id="MBS8121879.1"/>
    </source>
</evidence>
<gene>
    <name evidence="1" type="ORF">VAMP_34n230</name>
</gene>